<comment type="caution">
    <text evidence="3">The sequence shown here is derived from an EMBL/GenBank/DDBJ whole genome shotgun (WGS) entry which is preliminary data.</text>
</comment>
<dbReference type="PANTHER" id="PTHR30203">
    <property type="entry name" value="OUTER MEMBRANE CATION EFFLUX PROTEIN"/>
    <property type="match status" value="1"/>
</dbReference>
<evidence type="ECO:0000313" key="4">
    <source>
        <dbReference type="Proteomes" id="UP000064243"/>
    </source>
</evidence>
<evidence type="ECO:0008006" key="5">
    <source>
        <dbReference type="Google" id="ProtNLM"/>
    </source>
</evidence>
<protein>
    <recommendedName>
        <fullName evidence="5">Outer membrane efflux protein</fullName>
    </recommendedName>
</protein>
<evidence type="ECO:0000256" key="1">
    <source>
        <dbReference type="ARBA" id="ARBA00007613"/>
    </source>
</evidence>
<sequence length="410" mass="45067">MIRLLLMSLMLSGTARAVQPVNPPGLLPTEMARPLLEQDPGVAAARAGLEVALQEAGMLDKSPYEWIARSTGQQRRVENGPRYNEWLVGIEHTLRLPGKAAADRNLGKATVEASQARYGEARHEAARELMGLWVEWLHAENAHTLAGQNMQATQESLAAVDKRVRAGDASKLDLNLARAELTDQRRLENDAKTQAAVAWARLSTRFPSVVRQVRALPPPLPLGEEAAFWRERILEQSDEFKLVQTQLVVDQAHAERARKDRIPDPTLGVQTASEIGGRERITGVTISMPIPGGQRLARSAKAMAVVEVSRREVEFRQRQLETEIASAVATAQGAYDSLQIANEGTVAMQQNAALMQRAYTLGEAELQALLLARRQANAAMNSALQAQVTALKAYYGLLVDAHLIWDLEHD</sequence>
<reference evidence="3 4" key="1">
    <citation type="journal article" date="2015" name="Appl. Environ. Microbiol.">
        <title>Aerobic and Anaerobic Thiosulfate Oxidation by a Cold-Adapted, Subglacial Chemoautotroph.</title>
        <authorList>
            <person name="Harrold Z.R."/>
            <person name="Skidmore M.L."/>
            <person name="Hamilton T.L."/>
            <person name="Desch L."/>
            <person name="Amada K."/>
            <person name="van Gelder W."/>
            <person name="Glover K."/>
            <person name="Roden E.E."/>
            <person name="Boyd E.S."/>
        </authorList>
    </citation>
    <scope>NUCLEOTIDE SEQUENCE [LARGE SCALE GENOMIC DNA]</scope>
    <source>
        <strain evidence="3 4">RG</strain>
    </source>
</reference>
<dbReference type="AlphaFoldDB" id="A0A106BND4"/>
<comment type="similarity">
    <text evidence="1">Belongs to the outer membrane factor (OMF) (TC 1.B.17) family.</text>
</comment>
<dbReference type="EMBL" id="LDUG01000025">
    <property type="protein sequence ID" value="KVW95632.1"/>
    <property type="molecule type" value="Genomic_DNA"/>
</dbReference>
<dbReference type="PATRIC" id="fig|36861.3.peg.1732"/>
<organism evidence="3 4">
    <name type="scientific">Thiobacillus denitrificans</name>
    <dbReference type="NCBI Taxonomy" id="36861"/>
    <lineage>
        <taxon>Bacteria</taxon>
        <taxon>Pseudomonadati</taxon>
        <taxon>Pseudomonadota</taxon>
        <taxon>Betaproteobacteria</taxon>
        <taxon>Nitrosomonadales</taxon>
        <taxon>Thiobacillaceae</taxon>
        <taxon>Thiobacillus</taxon>
    </lineage>
</organism>
<dbReference type="InterPro" id="IPR003423">
    <property type="entry name" value="OMP_efflux"/>
</dbReference>
<dbReference type="OrthoDB" id="7616984at2"/>
<evidence type="ECO:0000313" key="3">
    <source>
        <dbReference type="EMBL" id="KVW95632.1"/>
    </source>
</evidence>
<dbReference type="RefSeq" id="WP_059756153.1">
    <property type="nucleotide sequence ID" value="NZ_LDUG01000025.1"/>
</dbReference>
<evidence type="ECO:0000256" key="2">
    <source>
        <dbReference type="SAM" id="SignalP"/>
    </source>
</evidence>
<name>A0A106BND4_THIDE</name>
<proteinExistence type="inferred from homology"/>
<feature type="signal peptide" evidence="2">
    <location>
        <begin position="1"/>
        <end position="17"/>
    </location>
</feature>
<keyword evidence="4" id="KW-1185">Reference proteome</keyword>
<dbReference type="GO" id="GO:0015562">
    <property type="term" value="F:efflux transmembrane transporter activity"/>
    <property type="evidence" value="ECO:0007669"/>
    <property type="project" value="InterPro"/>
</dbReference>
<keyword evidence="2" id="KW-0732">Signal</keyword>
<dbReference type="Pfam" id="PF02321">
    <property type="entry name" value="OEP"/>
    <property type="match status" value="2"/>
</dbReference>
<feature type="chain" id="PRO_5007125680" description="Outer membrane efflux protein" evidence="2">
    <location>
        <begin position="18"/>
        <end position="410"/>
    </location>
</feature>
<dbReference type="Gene3D" id="1.20.1600.10">
    <property type="entry name" value="Outer membrane efflux proteins (OEP)"/>
    <property type="match status" value="1"/>
</dbReference>
<dbReference type="Proteomes" id="UP000064243">
    <property type="component" value="Unassembled WGS sequence"/>
</dbReference>
<accession>A0A106BND4</accession>
<dbReference type="SUPFAM" id="SSF56954">
    <property type="entry name" value="Outer membrane efflux proteins (OEP)"/>
    <property type="match status" value="1"/>
</dbReference>
<dbReference type="InterPro" id="IPR010131">
    <property type="entry name" value="MdtP/NodT-like"/>
</dbReference>
<gene>
    <name evidence="3" type="ORF">ABW22_10330</name>
</gene>
<dbReference type="PANTHER" id="PTHR30203:SF24">
    <property type="entry name" value="BLR4935 PROTEIN"/>
    <property type="match status" value="1"/>
</dbReference>